<sequence length="463" mass="48415">MLGTQLASLVDDLPAGTPEALDLVAGFDACLVSGFGRLGDDGAAALAALAAGVAVTPLGDRAAEAAAKLTAGSVADEHLITLAGARAALLGAVHDALLDRVDTALGRTRGEWANPADDVPDAPRNLLEGCRSWLRELAVTGWRGVDHDLVSSSGQVLEAMLADPRLRRLAVLVDGLAAELRASAPIATMDQLPVRRWADLWTRALLLCQAGAWPGGAAETVSGRLLVLGIDVHEHATAVQVQVHGLLEVRGEAAPRLVRTAVAAAKVDTIVGPAIWRLFDGYPALLAALTDGRALTVTDVPLLSSGDLLWADDRAQVGDPADPFVVARLQLPDAVAPPVPPLDRHPVRVAEPVLVEGYAVDNGELVLHGHRLRLDLDRLPTLGPLTPQLVSGSTACVGLLRWDAGQWSLQPLAVQATVKRKPVPMHGGEWASGPTDPKAAKAVKAAGDTVAVLRERASRLLRK</sequence>
<evidence type="ECO:0000313" key="2">
    <source>
        <dbReference type="Proteomes" id="UP001501676"/>
    </source>
</evidence>
<evidence type="ECO:0000313" key="1">
    <source>
        <dbReference type="EMBL" id="GAA3395976.1"/>
    </source>
</evidence>
<keyword evidence="2" id="KW-1185">Reference proteome</keyword>
<name>A0ABP6TAU8_9ACTN</name>
<comment type="caution">
    <text evidence="1">The sequence shown here is derived from an EMBL/GenBank/DDBJ whole genome shotgun (WGS) entry which is preliminary data.</text>
</comment>
<protein>
    <submittedName>
        <fullName evidence="1">Uncharacterized protein</fullName>
    </submittedName>
</protein>
<accession>A0ABP6TAU8</accession>
<dbReference type="RefSeq" id="WP_345732661.1">
    <property type="nucleotide sequence ID" value="NZ_BAAAYN010000052.1"/>
</dbReference>
<dbReference type="EMBL" id="BAAAYN010000052">
    <property type="protein sequence ID" value="GAA3395976.1"/>
    <property type="molecule type" value="Genomic_DNA"/>
</dbReference>
<proteinExistence type="predicted"/>
<gene>
    <name evidence="1" type="ORF">GCM10020369_70960</name>
</gene>
<reference evidence="2" key="1">
    <citation type="journal article" date="2019" name="Int. J. Syst. Evol. Microbiol.">
        <title>The Global Catalogue of Microorganisms (GCM) 10K type strain sequencing project: providing services to taxonomists for standard genome sequencing and annotation.</title>
        <authorList>
            <consortium name="The Broad Institute Genomics Platform"/>
            <consortium name="The Broad Institute Genome Sequencing Center for Infectious Disease"/>
            <person name="Wu L."/>
            <person name="Ma J."/>
        </authorList>
    </citation>
    <scope>NUCLEOTIDE SEQUENCE [LARGE SCALE GENOMIC DNA]</scope>
    <source>
        <strain evidence="2">JCM 9458</strain>
    </source>
</reference>
<dbReference type="Proteomes" id="UP001501676">
    <property type="component" value="Unassembled WGS sequence"/>
</dbReference>
<organism evidence="1 2">
    <name type="scientific">Cryptosporangium minutisporangium</name>
    <dbReference type="NCBI Taxonomy" id="113569"/>
    <lineage>
        <taxon>Bacteria</taxon>
        <taxon>Bacillati</taxon>
        <taxon>Actinomycetota</taxon>
        <taxon>Actinomycetes</taxon>
        <taxon>Cryptosporangiales</taxon>
        <taxon>Cryptosporangiaceae</taxon>
        <taxon>Cryptosporangium</taxon>
    </lineage>
</organism>